<name>A0A443L873_9RHOB</name>
<protein>
    <submittedName>
        <fullName evidence="2">Uncharacterized protein</fullName>
    </submittedName>
</protein>
<evidence type="ECO:0000256" key="1">
    <source>
        <dbReference type="SAM" id="MobiDB-lite"/>
    </source>
</evidence>
<comment type="caution">
    <text evidence="2">The sequence shown here is derived from an EMBL/GenBank/DDBJ whole genome shotgun (WGS) entry which is preliminary data.</text>
</comment>
<organism evidence="2 3">
    <name type="scientific">Paenirhodobacter ferrireducens</name>
    <dbReference type="NCBI Taxonomy" id="1215032"/>
    <lineage>
        <taxon>Bacteria</taxon>
        <taxon>Pseudomonadati</taxon>
        <taxon>Pseudomonadota</taxon>
        <taxon>Alphaproteobacteria</taxon>
        <taxon>Rhodobacterales</taxon>
        <taxon>Rhodobacter group</taxon>
        <taxon>Paenirhodobacter</taxon>
    </lineage>
</organism>
<accession>A0A443L873</accession>
<dbReference type="EMBL" id="SAVB01000024">
    <property type="protein sequence ID" value="RWR45406.1"/>
    <property type="molecule type" value="Genomic_DNA"/>
</dbReference>
<sequence length="124" mass="11452">MPGAHVCAPLAVEGGAPAGRSAGRRPLPAAPAGVPVAAGAVPDDGPRRGAGAAEGGAITAFRSRPAPGRGGDSGDRSGAASAPRFGPGAATGLPAIGAEVSSPVVESASITTAKAMPAAGSPAL</sequence>
<evidence type="ECO:0000313" key="3">
    <source>
        <dbReference type="Proteomes" id="UP000286594"/>
    </source>
</evidence>
<feature type="compositionally biased region" description="Low complexity" evidence="1">
    <location>
        <begin position="98"/>
        <end position="109"/>
    </location>
</feature>
<reference evidence="2 3" key="1">
    <citation type="submission" date="2019-01" db="EMBL/GenBank/DDBJ databases">
        <title>Sinorhodobacter populi sp. nov. isolated from the symptomatic bark tissue of Populus euramericana canker.</title>
        <authorList>
            <person name="Xu G."/>
        </authorList>
    </citation>
    <scope>NUCLEOTIDE SEQUENCE [LARGE SCALE GENOMIC DNA]</scope>
    <source>
        <strain evidence="2 3">CCTCC AB2012026</strain>
    </source>
</reference>
<keyword evidence="3" id="KW-1185">Reference proteome</keyword>
<proteinExistence type="predicted"/>
<evidence type="ECO:0000313" key="2">
    <source>
        <dbReference type="EMBL" id="RWR45406.1"/>
    </source>
</evidence>
<dbReference type="Proteomes" id="UP000286594">
    <property type="component" value="Unassembled WGS sequence"/>
</dbReference>
<feature type="region of interest" description="Disordered" evidence="1">
    <location>
        <begin position="13"/>
        <end position="124"/>
    </location>
</feature>
<gene>
    <name evidence="2" type="ORF">EOW65_16335</name>
</gene>
<feature type="compositionally biased region" description="Low complexity" evidence="1">
    <location>
        <begin position="14"/>
        <end position="67"/>
    </location>
</feature>
<dbReference type="AlphaFoldDB" id="A0A443L873"/>